<gene>
    <name evidence="1" type="ORF">KI387_014068</name>
</gene>
<protein>
    <submittedName>
        <fullName evidence="1">Uncharacterized protein</fullName>
    </submittedName>
</protein>
<reference evidence="1 2" key="1">
    <citation type="journal article" date="2021" name="Nat. Plants">
        <title>The Taxus genome provides insights into paclitaxel biosynthesis.</title>
        <authorList>
            <person name="Xiong X."/>
            <person name="Gou J."/>
            <person name="Liao Q."/>
            <person name="Li Y."/>
            <person name="Zhou Q."/>
            <person name="Bi G."/>
            <person name="Li C."/>
            <person name="Du R."/>
            <person name="Wang X."/>
            <person name="Sun T."/>
            <person name="Guo L."/>
            <person name="Liang H."/>
            <person name="Lu P."/>
            <person name="Wu Y."/>
            <person name="Zhang Z."/>
            <person name="Ro D.K."/>
            <person name="Shang Y."/>
            <person name="Huang S."/>
            <person name="Yan J."/>
        </authorList>
    </citation>
    <scope>NUCLEOTIDE SEQUENCE [LARGE SCALE GENOMIC DNA]</scope>
    <source>
        <strain evidence="1">Ta-2019</strain>
    </source>
</reference>
<dbReference type="Proteomes" id="UP000824469">
    <property type="component" value="Unassembled WGS sequence"/>
</dbReference>
<dbReference type="AlphaFoldDB" id="A0AA38FHL1"/>
<keyword evidence="2" id="KW-1185">Reference proteome</keyword>
<dbReference type="EMBL" id="JAHRHJ020000009">
    <property type="protein sequence ID" value="KAH9302485.1"/>
    <property type="molecule type" value="Genomic_DNA"/>
</dbReference>
<feature type="non-terminal residue" evidence="1">
    <location>
        <position position="1"/>
    </location>
</feature>
<accession>A0AA38FHL1</accession>
<name>A0AA38FHL1_TAXCH</name>
<proteinExistence type="predicted"/>
<evidence type="ECO:0000313" key="2">
    <source>
        <dbReference type="Proteomes" id="UP000824469"/>
    </source>
</evidence>
<sequence length="51" mass="5723">RDNNHYDSLIRCIRSPADCVNTIQIKGKDCAVVTRRAHLVIPEPSPLTPHT</sequence>
<comment type="caution">
    <text evidence="1">The sequence shown here is derived from an EMBL/GenBank/DDBJ whole genome shotgun (WGS) entry which is preliminary data.</text>
</comment>
<feature type="non-terminal residue" evidence="1">
    <location>
        <position position="51"/>
    </location>
</feature>
<evidence type="ECO:0000313" key="1">
    <source>
        <dbReference type="EMBL" id="KAH9302485.1"/>
    </source>
</evidence>
<organism evidence="1 2">
    <name type="scientific">Taxus chinensis</name>
    <name type="common">Chinese yew</name>
    <name type="synonym">Taxus wallichiana var. chinensis</name>
    <dbReference type="NCBI Taxonomy" id="29808"/>
    <lineage>
        <taxon>Eukaryota</taxon>
        <taxon>Viridiplantae</taxon>
        <taxon>Streptophyta</taxon>
        <taxon>Embryophyta</taxon>
        <taxon>Tracheophyta</taxon>
        <taxon>Spermatophyta</taxon>
        <taxon>Pinopsida</taxon>
        <taxon>Pinidae</taxon>
        <taxon>Conifers II</taxon>
        <taxon>Cupressales</taxon>
        <taxon>Taxaceae</taxon>
        <taxon>Taxus</taxon>
    </lineage>
</organism>